<feature type="binding site" evidence="9">
    <location>
        <position position="199"/>
    </location>
    <ligand>
        <name>a divalent metal cation</name>
        <dbReference type="ChEBI" id="CHEBI:60240"/>
        <label>1</label>
    </ligand>
</feature>
<keyword evidence="6 9" id="KW-0645">Protease</keyword>
<evidence type="ECO:0000256" key="1">
    <source>
        <dbReference type="ARBA" id="ARBA00000294"/>
    </source>
</evidence>
<dbReference type="PRINTS" id="PR00599">
    <property type="entry name" value="MAPEPTIDASE"/>
</dbReference>
<dbReference type="OrthoDB" id="7848262at2759"/>
<dbReference type="Pfam" id="PF00557">
    <property type="entry name" value="Peptidase_M24"/>
    <property type="match status" value="1"/>
</dbReference>
<comment type="similarity">
    <text evidence="9">Belongs to the peptidase M24A family. Methionine aminopeptidase eukaryotic type 2 subfamily.</text>
</comment>
<accession>A0A9P8P6W6</accession>
<dbReference type="InterPro" id="IPR036390">
    <property type="entry name" value="WH_DNA-bd_sf"/>
</dbReference>
<comment type="caution">
    <text evidence="13">The sequence shown here is derived from an EMBL/GenBank/DDBJ whole genome shotgun (WGS) entry which is preliminary data.</text>
</comment>
<comment type="cofactor">
    <cofactor evidence="2">
        <name>Mn(2+)</name>
        <dbReference type="ChEBI" id="CHEBI:29035"/>
    </cofactor>
</comment>
<dbReference type="GO" id="GO:0005737">
    <property type="term" value="C:cytoplasm"/>
    <property type="evidence" value="ECO:0007669"/>
    <property type="project" value="UniProtKB-SubCell"/>
</dbReference>
<sequence>MTSTDTVGKVSQEVKNVTEKIANITVENEQQLVNDEDGEDDGEENDAQADGEKKKKKKKKNNKKKKKTVVPIQSLYPDQIYPEGEWHEYKDTNNYRTTDEEKRYLDRQDDERWNAFRRGAEIHRRVRKHLNNRIGPGMTTIEVAETIENAVRTFSDEPDSKKAGVGFPTGVSRNYCAAHYTPNAGDKTVLEYDDVIKIDFGVHTNGYIVDCAFTKTWNPRYDPLLKAVKEATNTGIKESGIDVRLTDIGEAIQEVMESYEVELDGKTYPVKSIRNLNGHNIGQFQIHGGKSVPIVKNGDETKMEEGEAFAIETFGSTGRGYVIAEGECSHYAKNVDAPNVPLRLNRAKTLLASIDKHFGTLPFCRRYLDRIGEEKYLLALNTLVKEGIVQDYPPLNDIPGSYTAQYEHTILLHPTRKEVVSRGEDY</sequence>
<dbReference type="PANTHER" id="PTHR45777">
    <property type="entry name" value="METHIONINE AMINOPEPTIDASE 2"/>
    <property type="match status" value="1"/>
</dbReference>
<evidence type="ECO:0000256" key="6">
    <source>
        <dbReference type="ARBA" id="ARBA00022670"/>
    </source>
</evidence>
<evidence type="ECO:0000256" key="8">
    <source>
        <dbReference type="ARBA" id="ARBA00022801"/>
    </source>
</evidence>
<evidence type="ECO:0000256" key="5">
    <source>
        <dbReference type="ARBA" id="ARBA00022490"/>
    </source>
</evidence>
<dbReference type="InterPro" id="IPR000994">
    <property type="entry name" value="Pept_M24"/>
</dbReference>
<feature type="binding site" evidence="9">
    <location>
        <position position="407"/>
    </location>
    <ligand>
        <name>a divalent metal cation</name>
        <dbReference type="ChEBI" id="CHEBI:60240"/>
        <label>2</label>
        <note>catalytic</note>
    </ligand>
</feature>
<feature type="compositionally biased region" description="Basic residues" evidence="11">
    <location>
        <begin position="54"/>
        <end position="68"/>
    </location>
</feature>
<proteinExistence type="inferred from homology"/>
<comment type="cofactor">
    <cofactor evidence="3">
        <name>Fe(2+)</name>
        <dbReference type="ChEBI" id="CHEBI:29033"/>
    </cofactor>
</comment>
<dbReference type="Gene3D" id="3.90.230.10">
    <property type="entry name" value="Creatinase/methionine aminopeptidase superfamily"/>
    <property type="match status" value="1"/>
</dbReference>
<feature type="binding site" evidence="9">
    <location>
        <position position="407"/>
    </location>
    <ligand>
        <name>a divalent metal cation</name>
        <dbReference type="ChEBI" id="CHEBI:60240"/>
        <label>1</label>
    </ligand>
</feature>
<gene>
    <name evidence="9" type="primary">MAP2</name>
    <name evidence="13" type="ORF">WICMUC_005505</name>
</gene>
<dbReference type="SUPFAM" id="SSF55920">
    <property type="entry name" value="Creatinase/aminopeptidase"/>
    <property type="match status" value="1"/>
</dbReference>
<feature type="binding site" evidence="9">
    <location>
        <position position="179"/>
    </location>
    <ligand>
        <name>substrate</name>
    </ligand>
</feature>
<dbReference type="EMBL" id="JAEUBF010001406">
    <property type="protein sequence ID" value="KAH3666688.1"/>
    <property type="molecule type" value="Genomic_DNA"/>
</dbReference>
<evidence type="ECO:0000256" key="9">
    <source>
        <dbReference type="HAMAP-Rule" id="MF_03175"/>
    </source>
</evidence>
<evidence type="ECO:0000256" key="3">
    <source>
        <dbReference type="ARBA" id="ARBA00001954"/>
    </source>
</evidence>
<keyword evidence="7 9" id="KW-0479">Metal-binding</keyword>
<reference evidence="13" key="1">
    <citation type="journal article" date="2021" name="Open Biol.">
        <title>Shared evolutionary footprints suggest mitochondrial oxidative damage underlies multiple complex I losses in fungi.</title>
        <authorList>
            <person name="Schikora-Tamarit M.A."/>
            <person name="Marcet-Houben M."/>
            <person name="Nosek J."/>
            <person name="Gabaldon T."/>
        </authorList>
    </citation>
    <scope>NUCLEOTIDE SEQUENCE</scope>
    <source>
        <strain evidence="13">CBS6341</strain>
    </source>
</reference>
<evidence type="ECO:0000259" key="12">
    <source>
        <dbReference type="Pfam" id="PF00557"/>
    </source>
</evidence>
<evidence type="ECO:0000256" key="11">
    <source>
        <dbReference type="SAM" id="MobiDB-lite"/>
    </source>
</evidence>
<dbReference type="InterPro" id="IPR002468">
    <property type="entry name" value="Pept_M24A_MAP2"/>
</dbReference>
<organism evidence="13 14">
    <name type="scientific">Wickerhamomyces mucosus</name>
    <dbReference type="NCBI Taxonomy" id="1378264"/>
    <lineage>
        <taxon>Eukaryota</taxon>
        <taxon>Fungi</taxon>
        <taxon>Dikarya</taxon>
        <taxon>Ascomycota</taxon>
        <taxon>Saccharomycotina</taxon>
        <taxon>Saccharomycetes</taxon>
        <taxon>Phaffomycetales</taxon>
        <taxon>Wickerhamomycetaceae</taxon>
        <taxon>Wickerhamomyces</taxon>
    </lineage>
</organism>
<protein>
    <recommendedName>
        <fullName evidence="9">Methionine aminopeptidase 2</fullName>
        <shortName evidence="9">MAP 2</shortName>
        <shortName evidence="9">MetAP 2</shortName>
        <ecNumber evidence="9">3.4.11.18</ecNumber>
    </recommendedName>
    <alternativeName>
        <fullName evidence="9">Peptidase M</fullName>
    </alternativeName>
</protein>
<dbReference type="InterPro" id="IPR001714">
    <property type="entry name" value="Pept_M24_MAP"/>
</dbReference>
<comment type="function">
    <text evidence="9 10">Cotranslationally removes the N-terminal methionine from nascent proteins. The N-terminal methionine is often cleaved when the second residue in the primary sequence is small and uncharged (Met-Ala-, Cys, Gly, Pro, Ser, Thr, or Val).</text>
</comment>
<keyword evidence="5 9" id="KW-0963">Cytoplasm</keyword>
<evidence type="ECO:0000313" key="13">
    <source>
        <dbReference type="EMBL" id="KAH3666688.1"/>
    </source>
</evidence>
<feature type="binding site" evidence="9">
    <location>
        <position position="312"/>
    </location>
    <ligand>
        <name>a divalent metal cation</name>
        <dbReference type="ChEBI" id="CHEBI:60240"/>
        <label>2</label>
        <note>catalytic</note>
    </ligand>
</feature>
<dbReference type="InterPro" id="IPR036388">
    <property type="entry name" value="WH-like_DNA-bd_sf"/>
</dbReference>
<reference evidence="13" key="2">
    <citation type="submission" date="2021-01" db="EMBL/GenBank/DDBJ databases">
        <authorList>
            <person name="Schikora-Tamarit M.A."/>
        </authorList>
    </citation>
    <scope>NUCLEOTIDE SEQUENCE</scope>
    <source>
        <strain evidence="13">CBS6341</strain>
    </source>
</reference>
<evidence type="ECO:0000256" key="4">
    <source>
        <dbReference type="ARBA" id="ARBA00022438"/>
    </source>
</evidence>
<name>A0A9P8P6W6_9ASCO</name>
<dbReference type="NCBIfam" id="TIGR00501">
    <property type="entry name" value="met_pdase_II"/>
    <property type="match status" value="1"/>
</dbReference>
<dbReference type="HAMAP" id="MF_03175">
    <property type="entry name" value="MetAP_2_euk"/>
    <property type="match status" value="1"/>
</dbReference>
<dbReference type="GO" id="GO:0070006">
    <property type="term" value="F:metalloaminopeptidase activity"/>
    <property type="evidence" value="ECO:0007669"/>
    <property type="project" value="UniProtKB-UniRule"/>
</dbReference>
<dbReference type="CDD" id="cd01088">
    <property type="entry name" value="MetAP2"/>
    <property type="match status" value="1"/>
</dbReference>
<keyword evidence="8 9" id="KW-0378">Hydrolase</keyword>
<dbReference type="Gene3D" id="1.10.10.10">
    <property type="entry name" value="Winged helix-like DNA-binding domain superfamily/Winged helix DNA-binding domain"/>
    <property type="match status" value="1"/>
</dbReference>
<feature type="binding site" evidence="9">
    <location>
        <position position="287"/>
    </location>
    <ligand>
        <name>substrate</name>
    </ligand>
</feature>
<evidence type="ECO:0000256" key="10">
    <source>
        <dbReference type="RuleBase" id="RU003653"/>
    </source>
</evidence>
<dbReference type="GO" id="GO:0046872">
    <property type="term" value="F:metal ion binding"/>
    <property type="evidence" value="ECO:0007669"/>
    <property type="project" value="UniProtKB-UniRule"/>
</dbReference>
<feature type="compositionally biased region" description="Acidic residues" evidence="11">
    <location>
        <begin position="34"/>
        <end position="49"/>
    </location>
</feature>
<dbReference type="AlphaFoldDB" id="A0A9P8P6W6"/>
<dbReference type="Proteomes" id="UP000769528">
    <property type="component" value="Unassembled WGS sequence"/>
</dbReference>
<dbReference type="InterPro" id="IPR036005">
    <property type="entry name" value="Creatinase/aminopeptidase-like"/>
</dbReference>
<evidence type="ECO:0000256" key="7">
    <source>
        <dbReference type="ARBA" id="ARBA00022723"/>
    </source>
</evidence>
<dbReference type="InterPro" id="IPR050247">
    <property type="entry name" value="Met_Aminopeptidase_Type2"/>
</dbReference>
<dbReference type="SUPFAM" id="SSF46785">
    <property type="entry name" value="Winged helix' DNA-binding domain"/>
    <property type="match status" value="1"/>
</dbReference>
<dbReference type="EC" id="3.4.11.18" evidence="9"/>
<dbReference type="GO" id="GO:0006508">
    <property type="term" value="P:proteolysis"/>
    <property type="evidence" value="ECO:0007669"/>
    <property type="project" value="UniProtKB-KW"/>
</dbReference>
<feature type="domain" description="Peptidase M24" evidence="12">
    <location>
        <begin position="115"/>
        <end position="322"/>
    </location>
</feature>
<dbReference type="PANTHER" id="PTHR45777:SF2">
    <property type="entry name" value="METHIONINE AMINOPEPTIDASE 2"/>
    <property type="match status" value="1"/>
</dbReference>
<comment type="catalytic activity">
    <reaction evidence="1 9 10">
        <text>Release of N-terminal amino acids, preferentially methionine, from peptides and arylamides.</text>
        <dbReference type="EC" id="3.4.11.18"/>
    </reaction>
</comment>
<evidence type="ECO:0000256" key="2">
    <source>
        <dbReference type="ARBA" id="ARBA00001936"/>
    </source>
</evidence>
<evidence type="ECO:0000313" key="14">
    <source>
        <dbReference type="Proteomes" id="UP000769528"/>
    </source>
</evidence>
<keyword evidence="4 9" id="KW-0031">Aminopeptidase</keyword>
<feature type="binding site" evidence="9">
    <location>
        <position position="210"/>
    </location>
    <ligand>
        <name>a divalent metal cation</name>
        <dbReference type="ChEBI" id="CHEBI:60240"/>
        <label>2</label>
        <note>catalytic</note>
    </ligand>
</feature>
<comment type="cofactor">
    <cofactor evidence="9">
        <name>Co(2+)</name>
        <dbReference type="ChEBI" id="CHEBI:48828"/>
    </cofactor>
    <cofactor evidence="9">
        <name>Zn(2+)</name>
        <dbReference type="ChEBI" id="CHEBI:29105"/>
    </cofactor>
    <cofactor evidence="9">
        <name>Mn(2+)</name>
        <dbReference type="ChEBI" id="CHEBI:29035"/>
    </cofactor>
    <cofactor evidence="9">
        <name>Fe(2+)</name>
        <dbReference type="ChEBI" id="CHEBI:29033"/>
    </cofactor>
    <text evidence="9">Binds 2 divalent metal cations per subunit. Has a high-affinity and a low affinity metal-binding site. The true nature of the physiological cofactor is under debate. The enzyme is active with cobalt, zinc, manganese or divalent iron ions. Most likely, methionine aminopeptidases function as mononuclear Fe(2+)-metalloproteases under physiological conditions, and the catalytically relevant metal-binding site has been assigned to the histidine-containing high-affinity site.</text>
</comment>
<dbReference type="GO" id="GO:0004239">
    <property type="term" value="F:initiator methionyl aminopeptidase activity"/>
    <property type="evidence" value="ECO:0007669"/>
    <property type="project" value="UniProtKB-UniRule"/>
</dbReference>
<feature type="binding site" evidence="9">
    <location>
        <position position="279"/>
    </location>
    <ligand>
        <name>a divalent metal cation</name>
        <dbReference type="ChEBI" id="CHEBI:60240"/>
        <label>2</label>
        <note>catalytic</note>
    </ligand>
</feature>
<feature type="region of interest" description="Disordered" evidence="11">
    <location>
        <begin position="1"/>
        <end position="70"/>
    </location>
</feature>
<feature type="binding site" evidence="9">
    <location>
        <position position="210"/>
    </location>
    <ligand>
        <name>a divalent metal cation</name>
        <dbReference type="ChEBI" id="CHEBI:60240"/>
        <label>1</label>
    </ligand>
</feature>
<keyword evidence="14" id="KW-1185">Reference proteome</keyword>
<comment type="subcellular location">
    <subcellularLocation>
        <location evidence="9">Cytoplasm</location>
    </subcellularLocation>
</comment>